<sequence length="316" mass="36780">MNVTFHYPPDLMSLLVDTIPLLCRSKEDTLLFIKGAGVADSLTSDLWNKVRTDRRNINKYEIVRTVLCRLNEQEELLLRPRREILKRVVEFDDFSTCWPDDRLKAQGLVAQVQKLVNVKDSFTRLKDEHERERQKNISRNEAASQQLQNRRSVIEKLKSEFFGLFSLENPQLRGKRLEDVLNRLFEFYGICVREAFTVTGDSSEGILEQIDGVIELDGHLHFVEMKWWNKPVGVSEISEHMMRVFFRAEARAIIISASEFTKPAVRSCKEALSQKVVTLCTLQEFVMVLENQTDLADFLRRKVQTTIMEKNPFPQL</sequence>
<dbReference type="GO" id="GO:0003677">
    <property type="term" value="F:DNA binding"/>
    <property type="evidence" value="ECO:0007669"/>
    <property type="project" value="InterPro"/>
</dbReference>
<organism evidence="3 4">
    <name type="scientific">Thalassoglobus neptunius</name>
    <dbReference type="NCBI Taxonomy" id="1938619"/>
    <lineage>
        <taxon>Bacteria</taxon>
        <taxon>Pseudomonadati</taxon>
        <taxon>Planctomycetota</taxon>
        <taxon>Planctomycetia</taxon>
        <taxon>Planctomycetales</taxon>
        <taxon>Planctomycetaceae</taxon>
        <taxon>Thalassoglobus</taxon>
    </lineage>
</organism>
<evidence type="ECO:0000313" key="3">
    <source>
        <dbReference type="EMBL" id="TWT51646.1"/>
    </source>
</evidence>
<protein>
    <recommendedName>
        <fullName evidence="2">Restriction endonuclease type IV Mrr domain-containing protein</fullName>
    </recommendedName>
</protein>
<dbReference type="InterPro" id="IPR007560">
    <property type="entry name" value="Restrct_endonuc_IV_Mrr"/>
</dbReference>
<reference evidence="3 4" key="1">
    <citation type="submission" date="2019-02" db="EMBL/GenBank/DDBJ databases">
        <title>Deep-cultivation of Planctomycetes and their phenomic and genomic characterization uncovers novel biology.</title>
        <authorList>
            <person name="Wiegand S."/>
            <person name="Jogler M."/>
            <person name="Boedeker C."/>
            <person name="Pinto D."/>
            <person name="Vollmers J."/>
            <person name="Rivas-Marin E."/>
            <person name="Kohn T."/>
            <person name="Peeters S.H."/>
            <person name="Heuer A."/>
            <person name="Rast P."/>
            <person name="Oberbeckmann S."/>
            <person name="Bunk B."/>
            <person name="Jeske O."/>
            <person name="Meyerdierks A."/>
            <person name="Storesund J.E."/>
            <person name="Kallscheuer N."/>
            <person name="Luecker S."/>
            <person name="Lage O.M."/>
            <person name="Pohl T."/>
            <person name="Merkel B.J."/>
            <person name="Hornburger P."/>
            <person name="Mueller R.-W."/>
            <person name="Bruemmer F."/>
            <person name="Labrenz M."/>
            <person name="Spormann A.M."/>
            <person name="Op Den Camp H."/>
            <person name="Overmann J."/>
            <person name="Amann R."/>
            <person name="Jetten M.S.M."/>
            <person name="Mascher T."/>
            <person name="Medema M.H."/>
            <person name="Devos D.P."/>
            <person name="Kaster A.-K."/>
            <person name="Ovreas L."/>
            <person name="Rohde M."/>
            <person name="Galperin M.Y."/>
            <person name="Jogler C."/>
        </authorList>
    </citation>
    <scope>NUCLEOTIDE SEQUENCE [LARGE SCALE GENOMIC DNA]</scope>
    <source>
        <strain evidence="3 4">KOR42</strain>
    </source>
</reference>
<dbReference type="InterPro" id="IPR011335">
    <property type="entry name" value="Restrct_endonuc-II-like"/>
</dbReference>
<dbReference type="Proteomes" id="UP000317243">
    <property type="component" value="Unassembled WGS sequence"/>
</dbReference>
<dbReference type="OrthoDB" id="5521926at2"/>
<dbReference type="GO" id="GO:0009307">
    <property type="term" value="P:DNA restriction-modification system"/>
    <property type="evidence" value="ECO:0007669"/>
    <property type="project" value="InterPro"/>
</dbReference>
<dbReference type="Pfam" id="PF04471">
    <property type="entry name" value="Mrr_cat"/>
    <property type="match status" value="1"/>
</dbReference>
<gene>
    <name evidence="3" type="ORF">KOR42_35340</name>
</gene>
<dbReference type="GO" id="GO:0004519">
    <property type="term" value="F:endonuclease activity"/>
    <property type="evidence" value="ECO:0007669"/>
    <property type="project" value="InterPro"/>
</dbReference>
<dbReference type="InterPro" id="IPR011856">
    <property type="entry name" value="tRNA_endonuc-like_dom_sf"/>
</dbReference>
<feature type="coiled-coil region" evidence="1">
    <location>
        <begin position="126"/>
        <end position="160"/>
    </location>
</feature>
<evidence type="ECO:0000313" key="4">
    <source>
        <dbReference type="Proteomes" id="UP000317243"/>
    </source>
</evidence>
<evidence type="ECO:0000259" key="2">
    <source>
        <dbReference type="Pfam" id="PF04471"/>
    </source>
</evidence>
<dbReference type="SUPFAM" id="SSF52980">
    <property type="entry name" value="Restriction endonuclease-like"/>
    <property type="match status" value="1"/>
</dbReference>
<keyword evidence="4" id="KW-1185">Reference proteome</keyword>
<accession>A0A5C5WLI1</accession>
<proteinExistence type="predicted"/>
<dbReference type="EMBL" id="SIHI01000012">
    <property type="protein sequence ID" value="TWT51646.1"/>
    <property type="molecule type" value="Genomic_DNA"/>
</dbReference>
<dbReference type="AlphaFoldDB" id="A0A5C5WLI1"/>
<evidence type="ECO:0000256" key="1">
    <source>
        <dbReference type="SAM" id="Coils"/>
    </source>
</evidence>
<dbReference type="RefSeq" id="WP_146510980.1">
    <property type="nucleotide sequence ID" value="NZ_SIHI01000012.1"/>
</dbReference>
<name>A0A5C5WLI1_9PLAN</name>
<feature type="domain" description="Restriction endonuclease type IV Mrr" evidence="2">
    <location>
        <begin position="172"/>
        <end position="286"/>
    </location>
</feature>
<keyword evidence="1" id="KW-0175">Coiled coil</keyword>
<comment type="caution">
    <text evidence="3">The sequence shown here is derived from an EMBL/GenBank/DDBJ whole genome shotgun (WGS) entry which is preliminary data.</text>
</comment>
<dbReference type="Gene3D" id="3.40.1350.10">
    <property type="match status" value="1"/>
</dbReference>